<name>A0ABW3W6Z0_9ACTN</name>
<reference evidence="3" key="1">
    <citation type="journal article" date="2019" name="Int. J. Syst. Evol. Microbiol.">
        <title>The Global Catalogue of Microorganisms (GCM) 10K type strain sequencing project: providing services to taxonomists for standard genome sequencing and annotation.</title>
        <authorList>
            <consortium name="The Broad Institute Genomics Platform"/>
            <consortium name="The Broad Institute Genome Sequencing Center for Infectious Disease"/>
            <person name="Wu L."/>
            <person name="Ma J."/>
        </authorList>
    </citation>
    <scope>NUCLEOTIDE SEQUENCE [LARGE SCALE GENOMIC DNA]</scope>
    <source>
        <strain evidence="3">CCUG 52478</strain>
    </source>
</reference>
<feature type="domain" description="Amidohydrolase 3" evidence="1">
    <location>
        <begin position="49"/>
        <end position="539"/>
    </location>
</feature>
<keyword evidence="3" id="KW-1185">Reference proteome</keyword>
<dbReference type="PANTHER" id="PTHR22642">
    <property type="entry name" value="IMIDAZOLONEPROPIONASE"/>
    <property type="match status" value="1"/>
</dbReference>
<dbReference type="SUPFAM" id="SSF51556">
    <property type="entry name" value="Metallo-dependent hydrolases"/>
    <property type="match status" value="1"/>
</dbReference>
<keyword evidence="2" id="KW-0378">Hydrolase</keyword>
<dbReference type="Pfam" id="PF07969">
    <property type="entry name" value="Amidohydro_3"/>
    <property type="match status" value="1"/>
</dbReference>
<dbReference type="SUPFAM" id="SSF51338">
    <property type="entry name" value="Composite domain of metallo-dependent hydrolases"/>
    <property type="match status" value="1"/>
</dbReference>
<dbReference type="EMBL" id="JBHTLX010000029">
    <property type="protein sequence ID" value="MFD1250885.1"/>
    <property type="molecule type" value="Genomic_DNA"/>
</dbReference>
<dbReference type="InterPro" id="IPR011059">
    <property type="entry name" value="Metal-dep_hydrolase_composite"/>
</dbReference>
<dbReference type="EC" id="3.5.-.-" evidence="2"/>
<dbReference type="GO" id="GO:0016787">
    <property type="term" value="F:hydrolase activity"/>
    <property type="evidence" value="ECO:0007669"/>
    <property type="project" value="UniProtKB-KW"/>
</dbReference>
<dbReference type="RefSeq" id="WP_367918327.1">
    <property type="nucleotide sequence ID" value="NZ_BAABAC010000009.1"/>
</dbReference>
<dbReference type="CDD" id="cd01300">
    <property type="entry name" value="YtcJ_like"/>
    <property type="match status" value="1"/>
</dbReference>
<protein>
    <submittedName>
        <fullName evidence="2">Amidohydrolase</fullName>
        <ecNumber evidence="2">3.5.-.-</ecNumber>
    </submittedName>
</protein>
<dbReference type="InterPro" id="IPR013108">
    <property type="entry name" value="Amidohydro_3"/>
</dbReference>
<dbReference type="Proteomes" id="UP001597229">
    <property type="component" value="Unassembled WGS sequence"/>
</dbReference>
<gene>
    <name evidence="2" type="ORF">ACFQ3F_24050</name>
</gene>
<evidence type="ECO:0000313" key="3">
    <source>
        <dbReference type="Proteomes" id="UP001597229"/>
    </source>
</evidence>
<evidence type="ECO:0000259" key="1">
    <source>
        <dbReference type="Pfam" id="PF07969"/>
    </source>
</evidence>
<dbReference type="Gene3D" id="2.30.40.10">
    <property type="entry name" value="Urease, subunit C, domain 1"/>
    <property type="match status" value="1"/>
</dbReference>
<proteinExistence type="predicted"/>
<accession>A0ABW3W6Z0</accession>
<dbReference type="InterPro" id="IPR032466">
    <property type="entry name" value="Metal_Hydrolase"/>
</dbReference>
<dbReference type="Gene3D" id="3.10.310.70">
    <property type="match status" value="1"/>
</dbReference>
<dbReference type="Gene3D" id="3.20.20.140">
    <property type="entry name" value="Metal-dependent hydrolases"/>
    <property type="match status" value="1"/>
</dbReference>
<sequence>MIDILLTGGVVRPLAGDREVVDSIALAGDRIAWVGDLADAPDDVRRAREVIALDGRTVLPGFVDAHNHVRLGSDAACAQLAGAETLDEVARRLRAWCAENPGDGWVEGEAYGYVGLEDGAHPTREMLDAIVPDRPAAVFSYDVHTLWLNTAGLAALGVTEADQPFGTAELDASGCPTGFVADFAVKGLSRDGMRALKERGLPWASPDRQYARLLSSLDLAVSCGITTVVEPQNSPDDLALFVRAREEGRLGPRLVLAMFHPATTTDDDRAEFARLAQEYADDRLRVGPLKLYIDDVVEPHTAALHEPYANEPGTRGRTYYDPAAFADLVTRLDADGFQLFVHATGDRGITTVLDAVEAARAANGPRDARHQIVHVECLRRSDLPRFAELGVVACMQPRHASPEIAGPGHAWAEAVGEGRWHQAWPLRSLQEHGAVLAFSSDWNVAEMEPMVGVQCAVTRAPLDGGTPWQPEEAVSVDDAIRGYTIGSAAAVHTEHDRGTLEPGKLADLVVLDQDPYGVAPAKLASVAVGETWVAGERVYRA</sequence>
<comment type="caution">
    <text evidence="2">The sequence shown here is derived from an EMBL/GenBank/DDBJ whole genome shotgun (WGS) entry which is preliminary data.</text>
</comment>
<dbReference type="InterPro" id="IPR033932">
    <property type="entry name" value="YtcJ-like"/>
</dbReference>
<dbReference type="PANTHER" id="PTHR22642:SF2">
    <property type="entry name" value="PROTEIN LONG AFTER FAR-RED 3"/>
    <property type="match status" value="1"/>
</dbReference>
<evidence type="ECO:0000313" key="2">
    <source>
        <dbReference type="EMBL" id="MFD1250885.1"/>
    </source>
</evidence>
<organism evidence="2 3">
    <name type="scientific">Nocardioides ginsengisoli</name>
    <dbReference type="NCBI Taxonomy" id="363868"/>
    <lineage>
        <taxon>Bacteria</taxon>
        <taxon>Bacillati</taxon>
        <taxon>Actinomycetota</taxon>
        <taxon>Actinomycetes</taxon>
        <taxon>Propionibacteriales</taxon>
        <taxon>Nocardioidaceae</taxon>
        <taxon>Nocardioides</taxon>
    </lineage>
</organism>